<protein>
    <submittedName>
        <fullName evidence="2">Uncharacterized protein</fullName>
    </submittedName>
</protein>
<name>A0A3M7QNT2_BRAPC</name>
<feature type="region of interest" description="Disordered" evidence="1">
    <location>
        <begin position="36"/>
        <end position="63"/>
    </location>
</feature>
<evidence type="ECO:0000313" key="2">
    <source>
        <dbReference type="EMBL" id="RNA13002.1"/>
    </source>
</evidence>
<evidence type="ECO:0000256" key="1">
    <source>
        <dbReference type="SAM" id="MobiDB-lite"/>
    </source>
</evidence>
<reference evidence="2 3" key="1">
    <citation type="journal article" date="2018" name="Sci. Rep.">
        <title>Genomic signatures of local adaptation to the degree of environmental predictability in rotifers.</title>
        <authorList>
            <person name="Franch-Gras L."/>
            <person name="Hahn C."/>
            <person name="Garcia-Roger E.M."/>
            <person name="Carmona M.J."/>
            <person name="Serra M."/>
            <person name="Gomez A."/>
        </authorList>
    </citation>
    <scope>NUCLEOTIDE SEQUENCE [LARGE SCALE GENOMIC DNA]</scope>
    <source>
        <strain evidence="2">HYR1</strain>
    </source>
</reference>
<organism evidence="2 3">
    <name type="scientific">Brachionus plicatilis</name>
    <name type="common">Marine rotifer</name>
    <name type="synonym">Brachionus muelleri</name>
    <dbReference type="NCBI Taxonomy" id="10195"/>
    <lineage>
        <taxon>Eukaryota</taxon>
        <taxon>Metazoa</taxon>
        <taxon>Spiralia</taxon>
        <taxon>Gnathifera</taxon>
        <taxon>Rotifera</taxon>
        <taxon>Eurotatoria</taxon>
        <taxon>Monogononta</taxon>
        <taxon>Pseudotrocha</taxon>
        <taxon>Ploima</taxon>
        <taxon>Brachionidae</taxon>
        <taxon>Brachionus</taxon>
    </lineage>
</organism>
<gene>
    <name evidence="2" type="ORF">BpHYR1_035404</name>
</gene>
<feature type="non-terminal residue" evidence="2">
    <location>
        <position position="1"/>
    </location>
</feature>
<dbReference type="AlphaFoldDB" id="A0A3M7QNT2"/>
<proteinExistence type="predicted"/>
<dbReference type="EMBL" id="REGN01005533">
    <property type="protein sequence ID" value="RNA13002.1"/>
    <property type="molecule type" value="Genomic_DNA"/>
</dbReference>
<dbReference type="Proteomes" id="UP000276133">
    <property type="component" value="Unassembled WGS sequence"/>
</dbReference>
<keyword evidence="3" id="KW-1185">Reference proteome</keyword>
<sequence length="63" mass="7518">VGDEYAWWKRKWPRFGECYTAKVQAQTRFVKLNQKTLKQKKKKDSDDSSNEDYMANSDPDDEL</sequence>
<evidence type="ECO:0000313" key="3">
    <source>
        <dbReference type="Proteomes" id="UP000276133"/>
    </source>
</evidence>
<comment type="caution">
    <text evidence="2">The sequence shown here is derived from an EMBL/GenBank/DDBJ whole genome shotgun (WGS) entry which is preliminary data.</text>
</comment>
<accession>A0A3M7QNT2</accession>